<feature type="domain" description="RRM" evidence="4">
    <location>
        <begin position="199"/>
        <end position="276"/>
    </location>
</feature>
<dbReference type="OrthoDB" id="1049195at2759"/>
<gene>
    <name evidence="5" type="ORF">BCV70DRAFT_225141</name>
</gene>
<dbReference type="Proteomes" id="UP000246740">
    <property type="component" value="Unassembled WGS sequence"/>
</dbReference>
<dbReference type="InterPro" id="IPR050374">
    <property type="entry name" value="RRT5_SRSF_SR"/>
</dbReference>
<evidence type="ECO:0000259" key="4">
    <source>
        <dbReference type="PROSITE" id="PS50102"/>
    </source>
</evidence>
<dbReference type="FunFam" id="3.30.70.330:FF:000232">
    <property type="entry name" value="RNA-binding domain-containing protein"/>
    <property type="match status" value="1"/>
</dbReference>
<protein>
    <submittedName>
        <fullName evidence="5">RNA-binding domain-containing protein</fullName>
    </submittedName>
</protein>
<feature type="compositionally biased region" description="Gly residues" evidence="3">
    <location>
        <begin position="150"/>
        <end position="161"/>
    </location>
</feature>
<evidence type="ECO:0000313" key="5">
    <source>
        <dbReference type="EMBL" id="PWZ03827.1"/>
    </source>
</evidence>
<dbReference type="GO" id="GO:0003729">
    <property type="term" value="F:mRNA binding"/>
    <property type="evidence" value="ECO:0007669"/>
    <property type="project" value="TreeGrafter"/>
</dbReference>
<keyword evidence="6" id="KW-1185">Reference proteome</keyword>
<feature type="compositionally biased region" description="Basic and acidic residues" evidence="3">
    <location>
        <begin position="21"/>
        <end position="35"/>
    </location>
</feature>
<feature type="compositionally biased region" description="Low complexity" evidence="3">
    <location>
        <begin position="455"/>
        <end position="466"/>
    </location>
</feature>
<dbReference type="AlphaFoldDB" id="A0A317XZV8"/>
<feature type="compositionally biased region" description="Low complexity" evidence="3">
    <location>
        <begin position="137"/>
        <end position="149"/>
    </location>
</feature>
<feature type="domain" description="RRM" evidence="4">
    <location>
        <begin position="56"/>
        <end position="133"/>
    </location>
</feature>
<evidence type="ECO:0000313" key="6">
    <source>
        <dbReference type="Proteomes" id="UP000246740"/>
    </source>
</evidence>
<feature type="region of interest" description="Disordered" evidence="3">
    <location>
        <begin position="136"/>
        <end position="161"/>
    </location>
</feature>
<dbReference type="InterPro" id="IPR000504">
    <property type="entry name" value="RRM_dom"/>
</dbReference>
<dbReference type="Pfam" id="PF00076">
    <property type="entry name" value="RRM_1"/>
    <property type="match status" value="3"/>
</dbReference>
<name>A0A317XZV8_9BASI</name>
<dbReference type="SMART" id="SM00360">
    <property type="entry name" value="RRM"/>
    <property type="match status" value="3"/>
</dbReference>
<feature type="domain" description="RRM" evidence="4">
    <location>
        <begin position="370"/>
        <end position="446"/>
    </location>
</feature>
<dbReference type="InterPro" id="IPR035979">
    <property type="entry name" value="RBD_domain_sf"/>
</dbReference>
<dbReference type="EMBL" id="KZ819188">
    <property type="protein sequence ID" value="PWZ03827.1"/>
    <property type="molecule type" value="Genomic_DNA"/>
</dbReference>
<evidence type="ECO:0000256" key="1">
    <source>
        <dbReference type="ARBA" id="ARBA00022884"/>
    </source>
</evidence>
<dbReference type="STRING" id="1882483.A0A317XZV8"/>
<dbReference type="Gene3D" id="3.30.70.330">
    <property type="match status" value="3"/>
</dbReference>
<reference evidence="5 6" key="1">
    <citation type="journal article" date="2018" name="Mol. Biol. Evol.">
        <title>Broad Genomic Sampling Reveals a Smut Pathogenic Ancestry of the Fungal Clade Ustilaginomycotina.</title>
        <authorList>
            <person name="Kijpornyongpan T."/>
            <person name="Mondo S.J."/>
            <person name="Barry K."/>
            <person name="Sandor L."/>
            <person name="Lee J."/>
            <person name="Lipzen A."/>
            <person name="Pangilinan J."/>
            <person name="LaButti K."/>
            <person name="Hainaut M."/>
            <person name="Henrissat B."/>
            <person name="Grigoriev I.V."/>
            <person name="Spatafora J.W."/>
            <person name="Aime M.C."/>
        </authorList>
    </citation>
    <scope>NUCLEOTIDE SEQUENCE [LARGE SCALE GENOMIC DNA]</scope>
    <source>
        <strain evidence="5 6">MCA 3645</strain>
    </source>
</reference>
<dbReference type="InterPro" id="IPR012677">
    <property type="entry name" value="Nucleotide-bd_a/b_plait_sf"/>
</dbReference>
<proteinExistence type="predicted"/>
<dbReference type="GO" id="GO:0005634">
    <property type="term" value="C:nucleus"/>
    <property type="evidence" value="ECO:0007669"/>
    <property type="project" value="TreeGrafter"/>
</dbReference>
<sequence length="489" mass="50692">MSQDRARSRSPGAAGSGAGADRGDSRRGERPKTFQDRAIASQHAAVEASRRSQKDCRVYVGNLSYGVKWNTLKDFMREAGNVVFSEVLTLPNGQSKGCGIVEYSSPEEAQKAIREMSDKQLEGRQVFVREDREDQARYGAPGGAPVPRGGARGGFAGAGRGGYGPPPGRGGYYAPPPPAYGGGYGGGYGAPYGGAGAPTQLYVSNLPFETSWQDLKDLFRAAGSISRADINMGPDGRSKGTGIVAFANSNDASNAIAMYHGFDYRGRILEVRLDRFAAGAPPPPPMDSYGRGGYGPPARGGYGAPGGYGARGGYGGGRGGHGGGYGGGHYDAYGGGYGGGDRYSGAGAYGGRGAGGYEARPPHPPAAPSQQIFVKNLPWSTSNDDLVELFQTTGTVDEAEILFDGGRSKGCGVVQFATVEDAETAIAKFNNYVYGGRPLDIEFNRRWTSFASATAGAPTGPSAAGSHNAHAEPAPPADYVNGGDVNMQS</sequence>
<dbReference type="InParanoid" id="A0A317XZV8"/>
<dbReference type="GO" id="GO:0005737">
    <property type="term" value="C:cytoplasm"/>
    <property type="evidence" value="ECO:0007669"/>
    <property type="project" value="TreeGrafter"/>
</dbReference>
<dbReference type="PANTHER" id="PTHR23003">
    <property type="entry name" value="RNA RECOGNITION MOTIF RRM DOMAIN CONTAINING PROTEIN"/>
    <property type="match status" value="1"/>
</dbReference>
<organism evidence="5 6">
    <name type="scientific">Testicularia cyperi</name>
    <dbReference type="NCBI Taxonomy" id="1882483"/>
    <lineage>
        <taxon>Eukaryota</taxon>
        <taxon>Fungi</taxon>
        <taxon>Dikarya</taxon>
        <taxon>Basidiomycota</taxon>
        <taxon>Ustilaginomycotina</taxon>
        <taxon>Ustilaginomycetes</taxon>
        <taxon>Ustilaginales</taxon>
        <taxon>Anthracoideaceae</taxon>
        <taxon>Testicularia</taxon>
    </lineage>
</organism>
<feature type="region of interest" description="Disordered" evidence="3">
    <location>
        <begin position="1"/>
        <end position="46"/>
    </location>
</feature>
<dbReference type="FunFam" id="3.30.70.330:FF:000145">
    <property type="entry name" value="Putative RNP domain-containing protein"/>
    <property type="match status" value="1"/>
</dbReference>
<evidence type="ECO:0000256" key="3">
    <source>
        <dbReference type="SAM" id="MobiDB-lite"/>
    </source>
</evidence>
<accession>A0A317XZV8</accession>
<dbReference type="PROSITE" id="PS50102">
    <property type="entry name" value="RRM"/>
    <property type="match status" value="3"/>
</dbReference>
<keyword evidence="1 2" id="KW-0694">RNA-binding</keyword>
<feature type="region of interest" description="Disordered" evidence="3">
    <location>
        <begin position="455"/>
        <end position="489"/>
    </location>
</feature>
<dbReference type="FunCoup" id="A0A317XZV8">
    <property type="interactions" value="243"/>
</dbReference>
<dbReference type="PANTHER" id="PTHR23003:SF3">
    <property type="entry name" value="FI21236P1-RELATED"/>
    <property type="match status" value="1"/>
</dbReference>
<dbReference type="SUPFAM" id="SSF54928">
    <property type="entry name" value="RNA-binding domain, RBD"/>
    <property type="match status" value="3"/>
</dbReference>
<evidence type="ECO:0000256" key="2">
    <source>
        <dbReference type="PROSITE-ProRule" id="PRU00176"/>
    </source>
</evidence>